<organism evidence="3 4">
    <name type="scientific">Ambispora gerdemannii</name>
    <dbReference type="NCBI Taxonomy" id="144530"/>
    <lineage>
        <taxon>Eukaryota</taxon>
        <taxon>Fungi</taxon>
        <taxon>Fungi incertae sedis</taxon>
        <taxon>Mucoromycota</taxon>
        <taxon>Glomeromycotina</taxon>
        <taxon>Glomeromycetes</taxon>
        <taxon>Archaeosporales</taxon>
        <taxon>Ambisporaceae</taxon>
        <taxon>Ambispora</taxon>
    </lineage>
</organism>
<evidence type="ECO:0000313" key="4">
    <source>
        <dbReference type="Proteomes" id="UP000789831"/>
    </source>
</evidence>
<accession>A0A9N8Z047</accession>
<feature type="domain" description="DUF2423" evidence="2">
    <location>
        <begin position="1"/>
        <end position="41"/>
    </location>
</feature>
<dbReference type="Proteomes" id="UP000789831">
    <property type="component" value="Unassembled WGS sequence"/>
</dbReference>
<reference evidence="3" key="1">
    <citation type="submission" date="2021-06" db="EMBL/GenBank/DDBJ databases">
        <authorList>
            <person name="Kallberg Y."/>
            <person name="Tangrot J."/>
            <person name="Rosling A."/>
        </authorList>
    </citation>
    <scope>NUCLEOTIDE SEQUENCE</scope>
    <source>
        <strain evidence="3">MT106</strain>
    </source>
</reference>
<feature type="region of interest" description="Disordered" evidence="1">
    <location>
        <begin position="41"/>
        <end position="61"/>
    </location>
</feature>
<dbReference type="Pfam" id="PF10338">
    <property type="entry name" value="YBL028C_N"/>
    <property type="match status" value="1"/>
</dbReference>
<gene>
    <name evidence="3" type="ORF">AGERDE_LOCUS2168</name>
</gene>
<dbReference type="AlphaFoldDB" id="A0A9N8Z047"/>
<comment type="caution">
    <text evidence="3">The sequence shown here is derived from an EMBL/GenBank/DDBJ whole genome shotgun (WGS) entry which is preliminary data.</text>
</comment>
<feature type="compositionally biased region" description="Polar residues" evidence="1">
    <location>
        <begin position="51"/>
        <end position="61"/>
    </location>
</feature>
<dbReference type="InterPro" id="IPR019434">
    <property type="entry name" value="DUF2423"/>
</dbReference>
<evidence type="ECO:0000313" key="3">
    <source>
        <dbReference type="EMBL" id="CAG8459321.1"/>
    </source>
</evidence>
<name>A0A9N8Z047_9GLOM</name>
<evidence type="ECO:0000256" key="1">
    <source>
        <dbReference type="SAM" id="MobiDB-lite"/>
    </source>
</evidence>
<protein>
    <submittedName>
        <fullName evidence="3">7353_t:CDS:1</fullName>
    </submittedName>
</protein>
<sequence length="157" mass="17079">MAKGLRNKSKRHFRAIKRQTIFAPVEDARIKRLAARQAAAAGNMHAEEEQQIPQTSALDGTSDPLTTVVAADALINNNRSFNNEPTSTSSPIIEVEMADSKKTTSSSKKSKKLTGSLLYSVLGLLDPDEISVTNTASSSLELLCALIDVEEFLLYEK</sequence>
<evidence type="ECO:0000259" key="2">
    <source>
        <dbReference type="Pfam" id="PF10338"/>
    </source>
</evidence>
<dbReference type="OrthoDB" id="4087970at2759"/>
<proteinExistence type="predicted"/>
<keyword evidence="4" id="KW-1185">Reference proteome</keyword>
<dbReference type="EMBL" id="CAJVPL010000170">
    <property type="protein sequence ID" value="CAG8459321.1"/>
    <property type="molecule type" value="Genomic_DNA"/>
</dbReference>